<keyword evidence="1" id="KW-0479">Metal-binding</keyword>
<dbReference type="GO" id="GO:0008270">
    <property type="term" value="F:zinc ion binding"/>
    <property type="evidence" value="ECO:0007669"/>
    <property type="project" value="UniProtKB-KW"/>
</dbReference>
<feature type="region of interest" description="Disordered" evidence="2">
    <location>
        <begin position="202"/>
        <end position="256"/>
    </location>
</feature>
<dbReference type="Proteomes" id="UP000521872">
    <property type="component" value="Unassembled WGS sequence"/>
</dbReference>
<evidence type="ECO:0000313" key="4">
    <source>
        <dbReference type="EMBL" id="KAF4612258.1"/>
    </source>
</evidence>
<evidence type="ECO:0000313" key="5">
    <source>
        <dbReference type="Proteomes" id="UP000521872"/>
    </source>
</evidence>
<comment type="caution">
    <text evidence="4">The sequence shown here is derived from an EMBL/GenBank/DDBJ whole genome shotgun (WGS) entry which is preliminary data.</text>
</comment>
<accession>A0A8H4QJX2</accession>
<name>A0A8H4QJX2_9AGAR</name>
<evidence type="ECO:0000259" key="3">
    <source>
        <dbReference type="PROSITE" id="PS50158"/>
    </source>
</evidence>
<keyword evidence="1" id="KW-0863">Zinc-finger</keyword>
<keyword evidence="1" id="KW-0862">Zinc</keyword>
<sequence>MSPSVYDLLRSFDTQNRFDGSNYQTWAREFNMTFLVDPDIFAHVKGTSRRPADSEKATAWEAVDTNARMALYKTISANSIRDAHFKDTSPAQTANDVWESLKSEYQKDSRASRFELKKRLYNPVHDVDQPISVYIQDIIAASEALTALGHPPSPLDVVDSILMNLDSSFGIVRTLLTSQPNEPTLAAVKKMLTDQEDTRVALSGGDHGEMANLVRKGRKKAKKGDSSDSEDDYDWLNPRNNDVCHRCGRPGHRSSRCIADMPQCIKDKVIGEARDRRRSREKSESANLTQKSSKKTRYVASDSDSDSDSSDEDRAMAGYCLDTRPSSNSVRKEARRLLERLQA</sequence>
<dbReference type="EMBL" id="JAACJL010000057">
    <property type="protein sequence ID" value="KAF4612258.1"/>
    <property type="molecule type" value="Genomic_DNA"/>
</dbReference>
<dbReference type="GO" id="GO:0003676">
    <property type="term" value="F:nucleic acid binding"/>
    <property type="evidence" value="ECO:0007669"/>
    <property type="project" value="InterPro"/>
</dbReference>
<reference evidence="4 5" key="1">
    <citation type="submission" date="2019-12" db="EMBL/GenBank/DDBJ databases">
        <authorList>
            <person name="Floudas D."/>
            <person name="Bentzer J."/>
            <person name="Ahren D."/>
            <person name="Johansson T."/>
            <person name="Persson P."/>
            <person name="Tunlid A."/>
        </authorList>
    </citation>
    <scope>NUCLEOTIDE SEQUENCE [LARGE SCALE GENOMIC DNA]</scope>
    <source>
        <strain evidence="4 5">CBS 102.39</strain>
    </source>
</reference>
<evidence type="ECO:0000256" key="1">
    <source>
        <dbReference type="PROSITE-ProRule" id="PRU00047"/>
    </source>
</evidence>
<dbReference type="PROSITE" id="PS50158">
    <property type="entry name" value="ZF_CCHC"/>
    <property type="match status" value="1"/>
</dbReference>
<proteinExistence type="predicted"/>
<feature type="domain" description="CCHC-type" evidence="3">
    <location>
        <begin position="244"/>
        <end position="257"/>
    </location>
</feature>
<gene>
    <name evidence="4" type="ORF">D9613_004587</name>
</gene>
<feature type="region of interest" description="Disordered" evidence="2">
    <location>
        <begin position="270"/>
        <end position="332"/>
    </location>
</feature>
<dbReference type="Pfam" id="PF14223">
    <property type="entry name" value="Retrotran_gag_2"/>
    <property type="match status" value="1"/>
</dbReference>
<dbReference type="PANTHER" id="PTHR47481:SF7">
    <property type="entry name" value="CCHC-TYPE DOMAIN-CONTAINING PROTEIN"/>
    <property type="match status" value="1"/>
</dbReference>
<protein>
    <recommendedName>
        <fullName evidence="3">CCHC-type domain-containing protein</fullName>
    </recommendedName>
</protein>
<keyword evidence="5" id="KW-1185">Reference proteome</keyword>
<evidence type="ECO:0000256" key="2">
    <source>
        <dbReference type="SAM" id="MobiDB-lite"/>
    </source>
</evidence>
<feature type="compositionally biased region" description="Basic residues" evidence="2">
    <location>
        <begin position="246"/>
        <end position="255"/>
    </location>
</feature>
<organism evidence="4 5">
    <name type="scientific">Agrocybe pediades</name>
    <dbReference type="NCBI Taxonomy" id="84607"/>
    <lineage>
        <taxon>Eukaryota</taxon>
        <taxon>Fungi</taxon>
        <taxon>Dikarya</taxon>
        <taxon>Basidiomycota</taxon>
        <taxon>Agaricomycotina</taxon>
        <taxon>Agaricomycetes</taxon>
        <taxon>Agaricomycetidae</taxon>
        <taxon>Agaricales</taxon>
        <taxon>Agaricineae</taxon>
        <taxon>Strophariaceae</taxon>
        <taxon>Agrocybe</taxon>
    </lineage>
</organism>
<dbReference type="AlphaFoldDB" id="A0A8H4QJX2"/>
<dbReference type="PANTHER" id="PTHR47481">
    <property type="match status" value="1"/>
</dbReference>
<dbReference type="InterPro" id="IPR001878">
    <property type="entry name" value="Znf_CCHC"/>
</dbReference>